<dbReference type="Pfam" id="PF13041">
    <property type="entry name" value="PPR_2"/>
    <property type="match status" value="1"/>
</dbReference>
<dbReference type="Pfam" id="PF01535">
    <property type="entry name" value="PPR"/>
    <property type="match status" value="2"/>
</dbReference>
<organism evidence="4 5">
    <name type="scientific">Hibiscus trionum</name>
    <name type="common">Flower of an hour</name>
    <dbReference type="NCBI Taxonomy" id="183268"/>
    <lineage>
        <taxon>Eukaryota</taxon>
        <taxon>Viridiplantae</taxon>
        <taxon>Streptophyta</taxon>
        <taxon>Embryophyta</taxon>
        <taxon>Tracheophyta</taxon>
        <taxon>Spermatophyta</taxon>
        <taxon>Magnoliopsida</taxon>
        <taxon>eudicotyledons</taxon>
        <taxon>Gunneridae</taxon>
        <taxon>Pentapetalae</taxon>
        <taxon>rosids</taxon>
        <taxon>malvids</taxon>
        <taxon>Malvales</taxon>
        <taxon>Malvaceae</taxon>
        <taxon>Malvoideae</taxon>
        <taxon>Hibiscus</taxon>
    </lineage>
</organism>
<protein>
    <recommendedName>
        <fullName evidence="6">Pentatricopeptide repeat-containing protein</fullName>
    </recommendedName>
</protein>
<proteinExistence type="inferred from homology"/>
<reference evidence="4" key="1">
    <citation type="submission" date="2023-05" db="EMBL/GenBank/DDBJ databases">
        <title>Genome and transcriptome analyses reveal genes involved in the formation of fine ridges on petal epidermal cells in Hibiscus trionum.</title>
        <authorList>
            <person name="Koshimizu S."/>
            <person name="Masuda S."/>
            <person name="Ishii T."/>
            <person name="Shirasu K."/>
            <person name="Hoshino A."/>
            <person name="Arita M."/>
        </authorList>
    </citation>
    <scope>NUCLEOTIDE SEQUENCE</scope>
    <source>
        <strain evidence="4">Hamamatsu line</strain>
    </source>
</reference>
<dbReference type="InterPro" id="IPR011990">
    <property type="entry name" value="TPR-like_helical_dom_sf"/>
</dbReference>
<feature type="repeat" description="PPR" evidence="3">
    <location>
        <begin position="221"/>
        <end position="255"/>
    </location>
</feature>
<evidence type="ECO:0000256" key="2">
    <source>
        <dbReference type="ARBA" id="ARBA00022737"/>
    </source>
</evidence>
<name>A0A9W7H7W4_HIBTR</name>
<dbReference type="EMBL" id="BSYR01000010">
    <property type="protein sequence ID" value="GMI72609.1"/>
    <property type="molecule type" value="Genomic_DNA"/>
</dbReference>
<dbReference type="AlphaFoldDB" id="A0A9W7H7W4"/>
<dbReference type="InterPro" id="IPR050667">
    <property type="entry name" value="PPR-containing_protein"/>
</dbReference>
<dbReference type="PANTHER" id="PTHR47939:SF13">
    <property type="entry name" value="OS03G0201400 PROTEIN"/>
    <property type="match status" value="1"/>
</dbReference>
<dbReference type="OrthoDB" id="185373at2759"/>
<feature type="repeat" description="PPR" evidence="3">
    <location>
        <begin position="186"/>
        <end position="220"/>
    </location>
</feature>
<comment type="caution">
    <text evidence="4">The sequence shown here is derived from an EMBL/GenBank/DDBJ whole genome shotgun (WGS) entry which is preliminary data.</text>
</comment>
<keyword evidence="5" id="KW-1185">Reference proteome</keyword>
<dbReference type="Proteomes" id="UP001165190">
    <property type="component" value="Unassembled WGS sequence"/>
</dbReference>
<dbReference type="Gene3D" id="1.25.40.10">
    <property type="entry name" value="Tetratricopeptide repeat domain"/>
    <property type="match status" value="1"/>
</dbReference>
<evidence type="ECO:0000313" key="4">
    <source>
        <dbReference type="EMBL" id="GMI72609.1"/>
    </source>
</evidence>
<keyword evidence="2" id="KW-0677">Repeat</keyword>
<evidence type="ECO:0008006" key="6">
    <source>
        <dbReference type="Google" id="ProtNLM"/>
    </source>
</evidence>
<evidence type="ECO:0000256" key="3">
    <source>
        <dbReference type="PROSITE-ProRule" id="PRU00708"/>
    </source>
</evidence>
<evidence type="ECO:0000313" key="5">
    <source>
        <dbReference type="Proteomes" id="UP001165190"/>
    </source>
</evidence>
<sequence length="340" mass="38020">MSILKKLNNKSPYPQSILKFFVTRFSSTAQYVDPGPFDEPFPDEPTSAYYDEQVLKASQNGDMAKVGYLLNKRVKDGCFNSLKTFSFITNTESSLKNLDPLIETLSRLDKGITRKHAFDSLIARLCKIERIEDSLRVVRLITAKQGSGFRLNAATFHPIVSALAKKKTEEAWKVMDLMRDAGVSPDVTTYNFLLTAYCYETKLTEAVAVVKKIEEEGMVADARTYDALILGACRAGKVEGGLVLLRSMMDAGLHVMYSTHSHVINGLLRVGYYDGAVRFVMACKGRDKMLDKESFGVLANKLMNLGRKSEAMVVLDEMKQSGMVFGKKMKDFYEANLKSN</sequence>
<dbReference type="PANTHER" id="PTHR47939">
    <property type="entry name" value="MEMBRANE-ASSOCIATED SALT-INDUCIBLE PROTEIN-LIKE"/>
    <property type="match status" value="1"/>
</dbReference>
<accession>A0A9W7H7W4</accession>
<dbReference type="PROSITE" id="PS51375">
    <property type="entry name" value="PPR"/>
    <property type="match status" value="3"/>
</dbReference>
<dbReference type="InterPro" id="IPR002885">
    <property type="entry name" value="PPR_rpt"/>
</dbReference>
<evidence type="ECO:0000256" key="1">
    <source>
        <dbReference type="ARBA" id="ARBA00007626"/>
    </source>
</evidence>
<gene>
    <name evidence="4" type="ORF">HRI_000930200</name>
</gene>
<feature type="repeat" description="PPR" evidence="3">
    <location>
        <begin position="291"/>
        <end position="325"/>
    </location>
</feature>
<comment type="similarity">
    <text evidence="1">Belongs to the PPR family. P subfamily.</text>
</comment>
<dbReference type="NCBIfam" id="TIGR00756">
    <property type="entry name" value="PPR"/>
    <property type="match status" value="3"/>
</dbReference>